<feature type="binding site" evidence="1">
    <location>
        <position position="244"/>
    </location>
    <ligand>
        <name>ATP</name>
        <dbReference type="ChEBI" id="CHEBI:30616"/>
    </ligand>
</feature>
<feature type="binding site" evidence="1">
    <location>
        <position position="58"/>
    </location>
    <ligand>
        <name>Mg(2+)</name>
        <dbReference type="ChEBI" id="CHEBI:18420"/>
        <label>2</label>
    </ligand>
</feature>
<feature type="domain" description="PurM-like N-terminal" evidence="2">
    <location>
        <begin position="39"/>
        <end position="152"/>
    </location>
</feature>
<dbReference type="EMBL" id="BDUD01000001">
    <property type="protein sequence ID" value="GBG22463.1"/>
    <property type="molecule type" value="Genomic_DNA"/>
</dbReference>
<keyword evidence="1" id="KW-0460">Magnesium</keyword>
<dbReference type="NCBIfam" id="TIGR01379">
    <property type="entry name" value="thiL"/>
    <property type="match status" value="1"/>
</dbReference>
<comment type="similarity">
    <text evidence="1">Belongs to the thiamine-monophosphate kinase family.</text>
</comment>
<comment type="miscellaneous">
    <text evidence="1">Reaction mechanism of ThiL seems to utilize a direct, inline transfer of the gamma-phosphate of ATP to TMP rather than a phosphorylated enzyme intermediate.</text>
</comment>
<feature type="binding site" evidence="1">
    <location>
        <position position="87"/>
    </location>
    <ligand>
        <name>Mg(2+)</name>
        <dbReference type="ChEBI" id="CHEBI:18420"/>
        <label>2</label>
    </ligand>
</feature>
<comment type="caution">
    <text evidence="3">The sequence shown here is derived from an EMBL/GenBank/DDBJ whole genome shotgun (WGS) entry which is preliminary data.</text>
</comment>
<evidence type="ECO:0000256" key="1">
    <source>
        <dbReference type="HAMAP-Rule" id="MF_02128"/>
    </source>
</evidence>
<keyword evidence="1" id="KW-0547">Nucleotide-binding</keyword>
<feature type="binding site" evidence="1">
    <location>
        <position position="349"/>
    </location>
    <ligand>
        <name>substrate</name>
    </ligand>
</feature>
<evidence type="ECO:0000259" key="2">
    <source>
        <dbReference type="Pfam" id="PF00586"/>
    </source>
</evidence>
<comment type="catalytic activity">
    <reaction evidence="1">
        <text>thiamine phosphate + ATP = thiamine diphosphate + ADP</text>
        <dbReference type="Rhea" id="RHEA:15913"/>
        <dbReference type="ChEBI" id="CHEBI:30616"/>
        <dbReference type="ChEBI" id="CHEBI:37575"/>
        <dbReference type="ChEBI" id="CHEBI:58937"/>
        <dbReference type="ChEBI" id="CHEBI:456216"/>
        <dbReference type="EC" id="2.7.4.16"/>
    </reaction>
</comment>
<dbReference type="Proteomes" id="UP000245124">
    <property type="component" value="Unassembled WGS sequence"/>
</dbReference>
<accession>A0A2R5G1W4</accession>
<dbReference type="InterPro" id="IPR036676">
    <property type="entry name" value="PurM-like_C_sf"/>
</dbReference>
<gene>
    <name evidence="1" type="primary">thiL</name>
    <name evidence="3" type="ORF">NIES4072_61740</name>
</gene>
<feature type="binding site" evidence="1">
    <location>
        <position position="65"/>
    </location>
    <ligand>
        <name>substrate</name>
    </ligand>
</feature>
<dbReference type="PANTHER" id="PTHR30270">
    <property type="entry name" value="THIAMINE-MONOPHOSPHATE KINASE"/>
    <property type="match status" value="1"/>
</dbReference>
<dbReference type="PANTHER" id="PTHR30270:SF0">
    <property type="entry name" value="THIAMINE-MONOPHOSPHATE KINASE"/>
    <property type="match status" value="1"/>
</dbReference>
<feature type="binding site" evidence="1">
    <location>
        <position position="245"/>
    </location>
    <ligand>
        <name>Mg(2+)</name>
        <dbReference type="ChEBI" id="CHEBI:18420"/>
        <label>5</label>
    </ligand>
</feature>
<feature type="binding site" evidence="1">
    <location>
        <position position="242"/>
    </location>
    <ligand>
        <name>Mg(2+)</name>
        <dbReference type="ChEBI" id="CHEBI:18420"/>
        <label>3</label>
    </ligand>
</feature>
<reference evidence="3 4" key="1">
    <citation type="submission" date="2017-06" db="EMBL/GenBank/DDBJ databases">
        <title>Genome sequencing of cyanobaciteial culture collection at National Institute for Environmental Studies (NIES).</title>
        <authorList>
            <person name="Hirose Y."/>
            <person name="Shimura Y."/>
            <person name="Fujisawa T."/>
            <person name="Nakamura Y."/>
            <person name="Kawachi M."/>
        </authorList>
    </citation>
    <scope>NUCLEOTIDE SEQUENCE [LARGE SCALE GENOMIC DNA]</scope>
    <source>
        <strain evidence="3 4">NIES-4072</strain>
    </source>
</reference>
<dbReference type="Gene3D" id="3.30.1330.10">
    <property type="entry name" value="PurM-like, N-terminal domain"/>
    <property type="match status" value="1"/>
</dbReference>
<dbReference type="GO" id="GO:0005524">
    <property type="term" value="F:ATP binding"/>
    <property type="evidence" value="ECO:0007669"/>
    <property type="project" value="UniProtKB-UniRule"/>
</dbReference>
<dbReference type="InterPro" id="IPR006283">
    <property type="entry name" value="ThiL-like"/>
</dbReference>
<dbReference type="Pfam" id="PF00586">
    <property type="entry name" value="AIRS"/>
    <property type="match status" value="1"/>
</dbReference>
<evidence type="ECO:0000313" key="3">
    <source>
        <dbReference type="EMBL" id="GBG22463.1"/>
    </source>
</evidence>
<evidence type="ECO:0000313" key="4">
    <source>
        <dbReference type="Proteomes" id="UP000245124"/>
    </source>
</evidence>
<dbReference type="SUPFAM" id="SSF56042">
    <property type="entry name" value="PurM C-terminal domain-like"/>
    <property type="match status" value="1"/>
</dbReference>
<keyword evidence="1" id="KW-0808">Transferase</keyword>
<feature type="binding site" evidence="1">
    <location>
        <position position="57"/>
    </location>
    <ligand>
        <name>Mg(2+)</name>
        <dbReference type="ChEBI" id="CHEBI:18420"/>
        <label>1</label>
    </ligand>
</feature>
<comment type="pathway">
    <text evidence="1">Cofactor biosynthesis; thiamine diphosphate biosynthesis; thiamine diphosphate from thiamine phosphate: step 1/1.</text>
</comment>
<keyword evidence="4" id="KW-1185">Reference proteome</keyword>
<name>A0A2R5G1W4_NOSCO</name>
<feature type="binding site" evidence="1">
    <location>
        <position position="58"/>
    </location>
    <ligand>
        <name>Mg(2+)</name>
        <dbReference type="ChEBI" id="CHEBI:18420"/>
        <label>1</label>
    </ligand>
</feature>
<feature type="binding site" evidence="1">
    <location>
        <position position="135"/>
    </location>
    <ligand>
        <name>Mg(2+)</name>
        <dbReference type="ChEBI" id="CHEBI:18420"/>
        <label>1</label>
    </ligand>
</feature>
<dbReference type="InterPro" id="IPR036921">
    <property type="entry name" value="PurM-like_N_sf"/>
</dbReference>
<sequence>MQHEKPIVNSELSSQQVKDIGEQGLLKRLQRFCPPEIIGDDAAVLETAPGQSLVVTTDVLVDGVHFSNITTSPEDAGWRAAAANLSDLAAMGASPLGITVGLGLPGEVRVSWVERLYQGMTECLQKYNTSIVGGDIVRSPVTTLAITAFGQVNPSQIIRRSAAVVGNAIIVTGVHGASKAGLELLLHPELGQDLNDEEKTALIRAHQRPQPRLDVLPILWKILASPCPMPHAPCPLPIAGMDSSDGLADAIIQICRASGVGALLERREIPLPKTFNYWLTQEQGLEYALYGGEDFELVLCLPQELASALVQHLGEGAAIVGSITSGSTVLLHDQQKKFPDQVLSLSQGFQHFNS</sequence>
<feature type="binding site" evidence="1">
    <location>
        <position position="117"/>
    </location>
    <ligand>
        <name>ATP</name>
        <dbReference type="ChEBI" id="CHEBI:30616"/>
    </ligand>
</feature>
<dbReference type="HAMAP" id="MF_02128">
    <property type="entry name" value="TMP_kinase"/>
    <property type="match status" value="1"/>
</dbReference>
<proteinExistence type="inferred from homology"/>
<dbReference type="GO" id="GO:0000287">
    <property type="term" value="F:magnesium ion binding"/>
    <property type="evidence" value="ECO:0007669"/>
    <property type="project" value="UniProtKB-UniRule"/>
</dbReference>
<dbReference type="AlphaFoldDB" id="A0A2R5G1W4"/>
<keyword evidence="1" id="KW-0067">ATP-binding</keyword>
<dbReference type="GO" id="GO:0009228">
    <property type="term" value="P:thiamine biosynthetic process"/>
    <property type="evidence" value="ECO:0007669"/>
    <property type="project" value="UniProtKB-KW"/>
</dbReference>
<dbReference type="PIRSF" id="PIRSF005303">
    <property type="entry name" value="Thiam_monoph_kin"/>
    <property type="match status" value="1"/>
</dbReference>
<dbReference type="SUPFAM" id="SSF55326">
    <property type="entry name" value="PurM N-terminal domain-like"/>
    <property type="match status" value="1"/>
</dbReference>
<feature type="binding site" evidence="1">
    <location>
        <position position="56"/>
    </location>
    <ligand>
        <name>Mg(2+)</name>
        <dbReference type="ChEBI" id="CHEBI:18420"/>
        <label>4</label>
    </ligand>
</feature>
<dbReference type="Gene3D" id="3.90.650.10">
    <property type="entry name" value="PurM-like C-terminal domain"/>
    <property type="match status" value="1"/>
</dbReference>
<dbReference type="CDD" id="cd02194">
    <property type="entry name" value="ThiL"/>
    <property type="match status" value="1"/>
</dbReference>
<feature type="binding site" evidence="1">
    <location>
        <position position="41"/>
    </location>
    <ligand>
        <name>Mg(2+)</name>
        <dbReference type="ChEBI" id="CHEBI:18420"/>
        <label>4</label>
    </ligand>
</feature>
<feature type="binding site" evidence="1">
    <location>
        <position position="87"/>
    </location>
    <ligand>
        <name>Mg(2+)</name>
        <dbReference type="ChEBI" id="CHEBI:18420"/>
        <label>3</label>
    </ligand>
</feature>
<comment type="function">
    <text evidence="1">Catalyzes the ATP-dependent phosphorylation of thiamine-monophosphate (TMP) to form thiamine-pyrophosphate (TPP), the active form of vitamin B1.</text>
</comment>
<feature type="binding site" evidence="1">
    <location>
        <position position="160"/>
    </location>
    <ligand>
        <name>ATP</name>
        <dbReference type="ChEBI" id="CHEBI:30616"/>
    </ligand>
</feature>
<dbReference type="InterPro" id="IPR016188">
    <property type="entry name" value="PurM-like_N"/>
</dbReference>
<dbReference type="UniPathway" id="UPA00060">
    <property type="reaction ID" value="UER00142"/>
</dbReference>
<feature type="binding site" evidence="1">
    <location>
        <position position="41"/>
    </location>
    <ligand>
        <name>Mg(2+)</name>
        <dbReference type="ChEBI" id="CHEBI:18420"/>
        <label>3</label>
    </ligand>
</feature>
<keyword evidence="1" id="KW-0784">Thiamine biosynthesis</keyword>
<protein>
    <recommendedName>
        <fullName evidence="1">Thiamine-monophosphate kinase</fullName>
        <shortName evidence="1">TMP kinase</shortName>
        <shortName evidence="1">Thiamine-phosphate kinase</shortName>
        <ecNumber evidence="1">2.7.4.16</ecNumber>
    </recommendedName>
</protein>
<feature type="binding site" evidence="1">
    <location>
        <position position="293"/>
    </location>
    <ligand>
        <name>substrate</name>
    </ligand>
</feature>
<feature type="binding site" evidence="1">
    <location>
        <position position="87"/>
    </location>
    <ligand>
        <name>Mg(2+)</name>
        <dbReference type="ChEBI" id="CHEBI:18420"/>
        <label>4</label>
    </ligand>
</feature>
<dbReference type="GO" id="GO:0009030">
    <property type="term" value="F:thiamine-phosphate kinase activity"/>
    <property type="evidence" value="ECO:0007669"/>
    <property type="project" value="UniProtKB-UniRule"/>
</dbReference>
<dbReference type="GO" id="GO:0009229">
    <property type="term" value="P:thiamine diphosphate biosynthetic process"/>
    <property type="evidence" value="ECO:0007669"/>
    <property type="project" value="UniProtKB-UniRule"/>
</dbReference>
<keyword evidence="1" id="KW-0479">Metal-binding</keyword>
<feature type="binding site" evidence="1">
    <location>
        <begin position="134"/>
        <end position="135"/>
    </location>
    <ligand>
        <name>ATP</name>
        <dbReference type="ChEBI" id="CHEBI:30616"/>
    </ligand>
</feature>
<organism evidence="3 4">
    <name type="scientific">Nostoc commune NIES-4072</name>
    <dbReference type="NCBI Taxonomy" id="2005467"/>
    <lineage>
        <taxon>Bacteria</taxon>
        <taxon>Bacillati</taxon>
        <taxon>Cyanobacteriota</taxon>
        <taxon>Cyanophyceae</taxon>
        <taxon>Nostocales</taxon>
        <taxon>Nostocaceae</taxon>
        <taxon>Nostoc</taxon>
    </lineage>
</organism>
<keyword evidence="1 3" id="KW-0418">Kinase</keyword>
<dbReference type="EC" id="2.7.4.16" evidence="1"/>